<proteinExistence type="predicted"/>
<name>G7J0D8_MEDTR</name>
<gene>
    <name evidence="2" type="primary">11422990</name>
    <name evidence="1" type="ordered locus">MTR_3g009960</name>
</gene>
<reference evidence="1 3" key="1">
    <citation type="journal article" date="2011" name="Nature">
        <title>The Medicago genome provides insight into the evolution of rhizobial symbioses.</title>
        <authorList>
            <person name="Young N.D."/>
            <person name="Debelle F."/>
            <person name="Oldroyd G.E."/>
            <person name="Geurts R."/>
            <person name="Cannon S.B."/>
            <person name="Udvardi M.K."/>
            <person name="Benedito V.A."/>
            <person name="Mayer K.F."/>
            <person name="Gouzy J."/>
            <person name="Schoof H."/>
            <person name="Van de Peer Y."/>
            <person name="Proost S."/>
            <person name="Cook D.R."/>
            <person name="Meyers B.C."/>
            <person name="Spannagl M."/>
            <person name="Cheung F."/>
            <person name="De Mita S."/>
            <person name="Krishnakumar V."/>
            <person name="Gundlach H."/>
            <person name="Zhou S."/>
            <person name="Mudge J."/>
            <person name="Bharti A.K."/>
            <person name="Murray J.D."/>
            <person name="Naoumkina M.A."/>
            <person name="Rosen B."/>
            <person name="Silverstein K.A."/>
            <person name="Tang H."/>
            <person name="Rombauts S."/>
            <person name="Zhao P.X."/>
            <person name="Zhou P."/>
            <person name="Barbe V."/>
            <person name="Bardou P."/>
            <person name="Bechner M."/>
            <person name="Bellec A."/>
            <person name="Berger A."/>
            <person name="Berges H."/>
            <person name="Bidwell S."/>
            <person name="Bisseling T."/>
            <person name="Choisne N."/>
            <person name="Couloux A."/>
            <person name="Denny R."/>
            <person name="Deshpande S."/>
            <person name="Dai X."/>
            <person name="Doyle J.J."/>
            <person name="Dudez A.M."/>
            <person name="Farmer A.D."/>
            <person name="Fouteau S."/>
            <person name="Franken C."/>
            <person name="Gibelin C."/>
            <person name="Gish J."/>
            <person name="Goldstein S."/>
            <person name="Gonzalez A.J."/>
            <person name="Green P.J."/>
            <person name="Hallab A."/>
            <person name="Hartog M."/>
            <person name="Hua A."/>
            <person name="Humphray S.J."/>
            <person name="Jeong D.H."/>
            <person name="Jing Y."/>
            <person name="Jocker A."/>
            <person name="Kenton S.M."/>
            <person name="Kim D.J."/>
            <person name="Klee K."/>
            <person name="Lai H."/>
            <person name="Lang C."/>
            <person name="Lin S."/>
            <person name="Macmil S.L."/>
            <person name="Magdelenat G."/>
            <person name="Matthews L."/>
            <person name="McCorrison J."/>
            <person name="Monaghan E.L."/>
            <person name="Mun J.H."/>
            <person name="Najar F.Z."/>
            <person name="Nicholson C."/>
            <person name="Noirot C."/>
            <person name="O'Bleness M."/>
            <person name="Paule C.R."/>
            <person name="Poulain J."/>
            <person name="Prion F."/>
            <person name="Qin B."/>
            <person name="Qu C."/>
            <person name="Retzel E.F."/>
            <person name="Riddle C."/>
            <person name="Sallet E."/>
            <person name="Samain S."/>
            <person name="Samson N."/>
            <person name="Sanders I."/>
            <person name="Saurat O."/>
            <person name="Scarpelli C."/>
            <person name="Schiex T."/>
            <person name="Segurens B."/>
            <person name="Severin A.J."/>
            <person name="Sherrier D.J."/>
            <person name="Shi R."/>
            <person name="Sims S."/>
            <person name="Singer S.R."/>
            <person name="Sinharoy S."/>
            <person name="Sterck L."/>
            <person name="Viollet A."/>
            <person name="Wang B.B."/>
            <person name="Wang K."/>
            <person name="Wang M."/>
            <person name="Wang X."/>
            <person name="Warfsmann J."/>
            <person name="Weissenbach J."/>
            <person name="White D.D."/>
            <person name="White J.D."/>
            <person name="Wiley G.B."/>
            <person name="Wincker P."/>
            <person name="Xing Y."/>
            <person name="Yang L."/>
            <person name="Yao Z."/>
            <person name="Ying F."/>
            <person name="Zhai J."/>
            <person name="Zhou L."/>
            <person name="Zuber A."/>
            <person name="Denarie J."/>
            <person name="Dixon R.A."/>
            <person name="May G.D."/>
            <person name="Schwartz D.C."/>
            <person name="Rogers J."/>
            <person name="Quetier F."/>
            <person name="Town C.D."/>
            <person name="Roe B.A."/>
        </authorList>
    </citation>
    <scope>NUCLEOTIDE SEQUENCE [LARGE SCALE GENOMIC DNA]</scope>
    <source>
        <strain evidence="1">A17</strain>
        <strain evidence="2 3">cv. Jemalong A17</strain>
    </source>
</reference>
<dbReference type="KEGG" id="mtr:11422990"/>
<keyword evidence="3" id="KW-1185">Reference proteome</keyword>
<dbReference type="Proteomes" id="UP000002051">
    <property type="component" value="Chromosome 3"/>
</dbReference>
<sequence>MNTYNPSPVMFDLPRYLFITVAVGDDSHYTLQIERTGNRYKVVNFQSVFRYVVNGKLVLKKRNGNGKDIGVESIVLKEKCRFWRDFSYIWSWECGLKIRKKGDDRNSRSLLIYSNIDYRCFIEAYACREGPERPLMTH</sequence>
<reference evidence="2" key="3">
    <citation type="submission" date="2015-04" db="UniProtKB">
        <authorList>
            <consortium name="EnsemblPlants"/>
        </authorList>
    </citation>
    <scope>IDENTIFICATION</scope>
    <source>
        <strain evidence="2">cv. Jemalong A17</strain>
    </source>
</reference>
<dbReference type="EMBL" id="CM001219">
    <property type="protein sequence ID" value="AES68543.2"/>
    <property type="molecule type" value="Genomic_DNA"/>
</dbReference>
<accession>A0A0C3VAZ9</accession>
<dbReference type="AlphaFoldDB" id="G7J0D8"/>
<dbReference type="EnsemblPlants" id="AES68543">
    <property type="protein sequence ID" value="AES68543"/>
    <property type="gene ID" value="MTR_3g009960"/>
</dbReference>
<dbReference type="HOGENOM" id="CLU_1951980_0_0_1"/>
<evidence type="ECO:0000313" key="2">
    <source>
        <dbReference type="EnsemblPlants" id="AES68543"/>
    </source>
</evidence>
<evidence type="ECO:0000313" key="1">
    <source>
        <dbReference type="EMBL" id="AES68543.2"/>
    </source>
</evidence>
<evidence type="ECO:0000313" key="3">
    <source>
        <dbReference type="Proteomes" id="UP000002051"/>
    </source>
</evidence>
<protein>
    <submittedName>
        <fullName evidence="1 2">Uncharacterized protein</fullName>
    </submittedName>
</protein>
<reference evidence="1 3" key="2">
    <citation type="journal article" date="2014" name="BMC Genomics">
        <title>An improved genome release (version Mt4.0) for the model legume Medicago truncatula.</title>
        <authorList>
            <person name="Tang H."/>
            <person name="Krishnakumar V."/>
            <person name="Bidwell S."/>
            <person name="Rosen B."/>
            <person name="Chan A."/>
            <person name="Zhou S."/>
            <person name="Gentzbittel L."/>
            <person name="Childs K.L."/>
            <person name="Yandell M."/>
            <person name="Gundlach H."/>
            <person name="Mayer K.F."/>
            <person name="Schwartz D.C."/>
            <person name="Town C.D."/>
        </authorList>
    </citation>
    <scope>GENOME REANNOTATION</scope>
    <source>
        <strain evidence="2 3">cv. Jemalong A17</strain>
    </source>
</reference>
<organism evidence="1 3">
    <name type="scientific">Medicago truncatula</name>
    <name type="common">Barrel medic</name>
    <name type="synonym">Medicago tribuloides</name>
    <dbReference type="NCBI Taxonomy" id="3880"/>
    <lineage>
        <taxon>Eukaryota</taxon>
        <taxon>Viridiplantae</taxon>
        <taxon>Streptophyta</taxon>
        <taxon>Embryophyta</taxon>
        <taxon>Tracheophyta</taxon>
        <taxon>Spermatophyta</taxon>
        <taxon>Magnoliopsida</taxon>
        <taxon>eudicotyledons</taxon>
        <taxon>Gunneridae</taxon>
        <taxon>Pentapetalae</taxon>
        <taxon>rosids</taxon>
        <taxon>fabids</taxon>
        <taxon>Fabales</taxon>
        <taxon>Fabaceae</taxon>
        <taxon>Papilionoideae</taxon>
        <taxon>50 kb inversion clade</taxon>
        <taxon>NPAAA clade</taxon>
        <taxon>Hologalegina</taxon>
        <taxon>IRL clade</taxon>
        <taxon>Trifolieae</taxon>
        <taxon>Medicago</taxon>
    </lineage>
</organism>
<accession>G7J0D8</accession>